<dbReference type="Proteomes" id="UP000742417">
    <property type="component" value="Unassembled WGS sequence"/>
</dbReference>
<sequence>MISILTRSSGRSALALLRRNLPRINSVLLRNLHASSQLFKNRTPENWHEDLAKIKRKYKNFSLPFEPTVSNPVIKLSSSPFNIAYLEREAVVYKFMLKEFDEKCKEFEEIKGVNTLYPDLVDIIIKDIKETFAKDHKELAELTTDEILQTVRIYYELLNQHLYLDELEFNKPEVQKLFETYNKLDNTEEPDYNKIANDLGLNPQAVKLWIEIFQTLESVDFAVDGRKSFPLCPPEYNLLINLKQVRENIEKITPKARQDPFGMFFNKANPKQDDKDSSKNKSNEDPKDKKKIVDILIELTPKNIFIYTLVFSLATSLILGMGSSNDDTEINFQSFVTDYLTKNLVKKVTVINNSVVEVELNENGALQHNQQKRLYFTIGSVESFERNLREAQDKYDIPPQLRVPIHYTTKGNMARFLINFLPTLLFLGAIYWMTKKAASSMGGMGPMGFGKSTAKKFNQETDVKIKFKDVAGMAEAKQEVMEFVKFLQNPEKYEKLGAKIPRGAILSGPPGTGKTLLAKATAGEAGVPFYSVSGSEFVEMFVGVGASRVRDLFKTARENAPSIVFVDEIDAIGKQRSKGNATGANDERETTLNQLLVEMDGFDTSDHVVVLAGTNRPDILDRALMRPGRFDRHVHIDNPELLGRKEIFDVHLQKITLQKDIDPDLSGRLAALTPGFSGADIANVCNEAALIAARYNAEFVTLRHFELAIERVIGGVEKKSKLLNPEEQKIVAYHEAGHAICGWYLKYAHPLLKVSIIPRGQGALGYAQYLPPDQYLMSTLQLYDRMIMTLGGRVSEELHFASVTSGAHDDFKKVTGIAQSMVLRFGMSKTVGMVNYYDTRSQDDLTKPFSDETSRIIDSEVQRIVSDCYQKCKQLLTEKSKEVELVAQELLKKEFITREDMIRLLGKRPFPETNDAFDKYLDGKPAFKNEQPENEKKDSAN</sequence>
<dbReference type="EMBL" id="JAENJO010000002">
    <property type="protein sequence ID" value="KAG8203720.1"/>
    <property type="molecule type" value="Genomic_DNA"/>
</dbReference>
<evidence type="ECO:0000313" key="2">
    <source>
        <dbReference type="Proteomes" id="UP000742417"/>
    </source>
</evidence>
<protein>
    <submittedName>
        <fullName evidence="1">PEX6</fullName>
    </submittedName>
</protein>
<keyword evidence="2" id="KW-1185">Reference proteome</keyword>
<feature type="non-terminal residue" evidence="1">
    <location>
        <position position="1"/>
    </location>
</feature>
<organism evidence="1 2">
    <name type="scientific">Candida africana</name>
    <dbReference type="NCBI Taxonomy" id="241526"/>
    <lineage>
        <taxon>Eukaryota</taxon>
        <taxon>Fungi</taxon>
        <taxon>Dikarya</taxon>
        <taxon>Ascomycota</taxon>
        <taxon>Saccharomycotina</taxon>
        <taxon>Pichiomycetes</taxon>
        <taxon>Debaryomycetaceae</taxon>
        <taxon>Candida/Lodderomyces clade</taxon>
        <taxon>Candida</taxon>
    </lineage>
</organism>
<name>A0ACB7FRY6_9ASCO</name>
<comment type="caution">
    <text evidence="1">The sequence shown here is derived from an EMBL/GenBank/DDBJ whole genome shotgun (WGS) entry which is preliminary data.</text>
</comment>
<evidence type="ECO:0000313" key="1">
    <source>
        <dbReference type="EMBL" id="KAG8203720.1"/>
    </source>
</evidence>
<reference evidence="1" key="1">
    <citation type="submission" date="2020-12" db="EMBL/GenBank/DDBJ databases">
        <title>Draft Genome of Candida africana.</title>
        <authorList>
            <person name="Ayanbimpe G.M."/>
            <person name="Enweani I.B."/>
            <person name="Aguiyi J.C."/>
            <person name="Nnadi U.P."/>
            <person name="Izam Y."/>
            <person name="Ubani A."/>
            <person name="Ngene A.C."/>
        </authorList>
    </citation>
    <scope>NUCLEOTIDE SEQUENCE</scope>
    <source>
        <strain evidence="1">CEC4854</strain>
    </source>
</reference>
<accession>A0ACB7FRY6</accession>
<gene>
    <name evidence="1" type="primary">PEX6</name>
    <name evidence="1" type="ORF">GWM34_00865</name>
</gene>
<proteinExistence type="predicted"/>